<dbReference type="AlphaFoldDB" id="A0A915KDT0"/>
<proteinExistence type="predicted"/>
<dbReference type="Proteomes" id="UP000887565">
    <property type="component" value="Unplaced"/>
</dbReference>
<evidence type="ECO:0000313" key="2">
    <source>
        <dbReference type="WBParaSite" id="nRc.2.0.1.t36948-RA"/>
    </source>
</evidence>
<protein>
    <submittedName>
        <fullName evidence="2">Uncharacterized protein</fullName>
    </submittedName>
</protein>
<reference evidence="2" key="1">
    <citation type="submission" date="2022-11" db="UniProtKB">
        <authorList>
            <consortium name="WormBaseParasite"/>
        </authorList>
    </citation>
    <scope>IDENTIFICATION</scope>
</reference>
<accession>A0A915KDT0</accession>
<dbReference type="WBParaSite" id="nRc.2.0.1.t36948-RA">
    <property type="protein sequence ID" value="nRc.2.0.1.t36948-RA"/>
    <property type="gene ID" value="nRc.2.0.1.g36948"/>
</dbReference>
<evidence type="ECO:0000313" key="1">
    <source>
        <dbReference type="Proteomes" id="UP000887565"/>
    </source>
</evidence>
<keyword evidence="1" id="KW-1185">Reference proteome</keyword>
<organism evidence="1 2">
    <name type="scientific">Romanomermis culicivorax</name>
    <name type="common">Nematode worm</name>
    <dbReference type="NCBI Taxonomy" id="13658"/>
    <lineage>
        <taxon>Eukaryota</taxon>
        <taxon>Metazoa</taxon>
        <taxon>Ecdysozoa</taxon>
        <taxon>Nematoda</taxon>
        <taxon>Enoplea</taxon>
        <taxon>Dorylaimia</taxon>
        <taxon>Mermithida</taxon>
        <taxon>Mermithoidea</taxon>
        <taxon>Mermithidae</taxon>
        <taxon>Romanomermis</taxon>
    </lineage>
</organism>
<name>A0A915KDT0_ROMCU</name>
<sequence length="54" mass="6083">MIDHDLFAIWLAQDVEHFFSLLQPTLSSTVDKDQRYLETRISGNSQGTVGVNTS</sequence>